<reference evidence="2 3" key="1">
    <citation type="submission" date="2019-09" db="EMBL/GenBank/DDBJ databases">
        <title>Whole genome sequences of isolates from the Mars Exploration Rovers.</title>
        <authorList>
            <person name="Seuylemezian A."/>
            <person name="Vaishampayan P."/>
        </authorList>
    </citation>
    <scope>NUCLEOTIDE SEQUENCE [LARGE SCALE GENOMIC DNA]</scope>
    <source>
        <strain evidence="2 3">MER_TA_151</strain>
    </source>
</reference>
<keyword evidence="1" id="KW-0812">Transmembrane</keyword>
<feature type="transmembrane region" description="Helical" evidence="1">
    <location>
        <begin position="111"/>
        <end position="131"/>
    </location>
</feature>
<feature type="transmembrane region" description="Helical" evidence="1">
    <location>
        <begin position="88"/>
        <end position="105"/>
    </location>
</feature>
<accession>A0A5J5H6R1</accession>
<keyword evidence="3" id="KW-1185">Reference proteome</keyword>
<dbReference type="Proteomes" id="UP000326671">
    <property type="component" value="Unassembled WGS sequence"/>
</dbReference>
<evidence type="ECO:0000313" key="2">
    <source>
        <dbReference type="EMBL" id="KAA9015977.1"/>
    </source>
</evidence>
<comment type="caution">
    <text evidence="2">The sequence shown here is derived from an EMBL/GenBank/DDBJ whole genome shotgun (WGS) entry which is preliminary data.</text>
</comment>
<dbReference type="AlphaFoldDB" id="A0A5J5H6R1"/>
<feature type="transmembrane region" description="Helical" evidence="1">
    <location>
        <begin position="12"/>
        <end position="37"/>
    </location>
</feature>
<feature type="transmembrane region" description="Helical" evidence="1">
    <location>
        <begin position="183"/>
        <end position="205"/>
    </location>
</feature>
<proteinExistence type="predicted"/>
<evidence type="ECO:0000256" key="1">
    <source>
        <dbReference type="SAM" id="Phobius"/>
    </source>
</evidence>
<dbReference type="OrthoDB" id="2841019at2"/>
<dbReference type="RefSeq" id="WP_150442203.1">
    <property type="nucleotide sequence ID" value="NZ_VYKL01000039.1"/>
</dbReference>
<dbReference type="EMBL" id="VYKL01000039">
    <property type="protein sequence ID" value="KAA9015977.1"/>
    <property type="molecule type" value="Genomic_DNA"/>
</dbReference>
<keyword evidence="1" id="KW-1133">Transmembrane helix</keyword>
<protein>
    <submittedName>
        <fullName evidence="2">Uncharacterized protein</fullName>
    </submittedName>
</protein>
<evidence type="ECO:0000313" key="3">
    <source>
        <dbReference type="Proteomes" id="UP000326671"/>
    </source>
</evidence>
<keyword evidence="1" id="KW-0472">Membrane</keyword>
<feature type="transmembrane region" description="Helical" evidence="1">
    <location>
        <begin position="152"/>
        <end position="177"/>
    </location>
</feature>
<gene>
    <name evidence="2" type="ORF">F4V44_22230</name>
</gene>
<organism evidence="2 3">
    <name type="scientific">Niallia endozanthoxylica</name>
    <dbReference type="NCBI Taxonomy" id="2036016"/>
    <lineage>
        <taxon>Bacteria</taxon>
        <taxon>Bacillati</taxon>
        <taxon>Bacillota</taxon>
        <taxon>Bacilli</taxon>
        <taxon>Bacillales</taxon>
        <taxon>Bacillaceae</taxon>
        <taxon>Niallia</taxon>
    </lineage>
</organism>
<name>A0A5J5H6R1_9BACI</name>
<feature type="transmembrane region" description="Helical" evidence="1">
    <location>
        <begin position="49"/>
        <end position="68"/>
    </location>
</feature>
<sequence length="219" mass="25571">MVRDISDIFNRNIVTILLFNLVLVIPISFFIFTAIQYFYMVDTVEMDNLIALFLIIINFTALFPPFFYLASQDLQDQPCKFIDMVKVFFRNFGYMSFITILFFMTGALGSFFLFIPTVLSMIVIFLIPLFTDKNNMRDAFKGIWNVMKKEHILILLDIFIVLSLNLLVWSGSLYLLAGFENNSLVYITIRALLNALCFPLIYFYLTIKYRDDLGEVYGK</sequence>